<dbReference type="eggNOG" id="COG5495">
    <property type="taxonomic scope" value="Bacteria"/>
</dbReference>
<feature type="domain" description="DUF2520" evidence="2">
    <location>
        <begin position="123"/>
        <end position="246"/>
    </location>
</feature>
<dbReference type="STRING" id="1406840.Q763_03115"/>
<dbReference type="EMBL" id="JRLV01000003">
    <property type="protein sequence ID" value="KGO83570.1"/>
    <property type="molecule type" value="Genomic_DNA"/>
</dbReference>
<evidence type="ECO:0000259" key="1">
    <source>
        <dbReference type="Pfam" id="PF03807"/>
    </source>
</evidence>
<protein>
    <recommendedName>
        <fullName evidence="5">DUF2520 domain-containing protein</fullName>
    </recommendedName>
</protein>
<dbReference type="InterPro" id="IPR036291">
    <property type="entry name" value="NAD(P)-bd_dom_sf"/>
</dbReference>
<evidence type="ECO:0000259" key="2">
    <source>
        <dbReference type="Pfam" id="PF10728"/>
    </source>
</evidence>
<dbReference type="Gene3D" id="3.40.50.720">
    <property type="entry name" value="NAD(P)-binding Rossmann-like Domain"/>
    <property type="match status" value="1"/>
</dbReference>
<dbReference type="InterPro" id="IPR037108">
    <property type="entry name" value="TM1727-like_C_sf"/>
</dbReference>
<dbReference type="SUPFAM" id="SSF51735">
    <property type="entry name" value="NAD(P)-binding Rossmann-fold domains"/>
    <property type="match status" value="1"/>
</dbReference>
<dbReference type="Gene3D" id="1.10.1040.20">
    <property type="entry name" value="ProC-like, C-terminal domain"/>
    <property type="match status" value="1"/>
</dbReference>
<keyword evidence="4" id="KW-1185">Reference proteome</keyword>
<dbReference type="InterPro" id="IPR018931">
    <property type="entry name" value="DUF2520"/>
</dbReference>
<evidence type="ECO:0000313" key="3">
    <source>
        <dbReference type="EMBL" id="KGO83570.1"/>
    </source>
</evidence>
<feature type="domain" description="Pyrroline-5-carboxylate reductase catalytic N-terminal" evidence="1">
    <location>
        <begin position="3"/>
        <end position="85"/>
    </location>
</feature>
<evidence type="ECO:0000313" key="4">
    <source>
        <dbReference type="Proteomes" id="UP000030129"/>
    </source>
</evidence>
<organism evidence="3 4">
    <name type="scientific">Flavobacterium beibuense F44-8</name>
    <dbReference type="NCBI Taxonomy" id="1406840"/>
    <lineage>
        <taxon>Bacteria</taxon>
        <taxon>Pseudomonadati</taxon>
        <taxon>Bacteroidota</taxon>
        <taxon>Flavobacteriia</taxon>
        <taxon>Flavobacteriales</taxon>
        <taxon>Flavobacteriaceae</taxon>
        <taxon>Flavobacterium</taxon>
    </lineage>
</organism>
<gene>
    <name evidence="3" type="ORF">Q763_03115</name>
</gene>
<comment type="caution">
    <text evidence="3">The sequence shown here is derived from an EMBL/GenBank/DDBJ whole genome shotgun (WGS) entry which is preliminary data.</text>
</comment>
<name>A0A0A2M5H3_9FLAO</name>
<dbReference type="Pfam" id="PF10728">
    <property type="entry name" value="DUF2520"/>
    <property type="match status" value="1"/>
</dbReference>
<reference evidence="3 4" key="1">
    <citation type="submission" date="2013-09" db="EMBL/GenBank/DDBJ databases">
        <authorList>
            <person name="Zeng Z."/>
            <person name="Chen C."/>
        </authorList>
    </citation>
    <scope>NUCLEOTIDE SEQUENCE [LARGE SCALE GENOMIC DNA]</scope>
    <source>
        <strain evidence="3 4">F44-8</strain>
    </source>
</reference>
<evidence type="ECO:0008006" key="5">
    <source>
        <dbReference type="Google" id="ProtNLM"/>
    </source>
</evidence>
<dbReference type="SUPFAM" id="SSF48179">
    <property type="entry name" value="6-phosphogluconate dehydrogenase C-terminal domain-like"/>
    <property type="match status" value="1"/>
</dbReference>
<dbReference type="InterPro" id="IPR028939">
    <property type="entry name" value="P5C_Rdtase_cat_N"/>
</dbReference>
<sequence length="252" mass="28391">MLKVVVIGSGNVAQHLISVFKDSETVQLVQVYARNPENLYHIIDKEKTTASFNEITNADIYIISVTDDAIAQVSSSLPFTNRLVVHTSGSVALEQLNSKNRRGVFYPLQTFSKNKAVNFSTVPLCLESEFEKDYTILEQLANYISQSVYNISSEQRKALHVAAVFVSNFVNHMYVQGKNVCDEHNIPFEILKPLILETADKVQQMDPTAAQTGPAVRNDKQTIDKHINFINNNTQKEIYKLITQSIQNVKKL</sequence>
<accession>A0A0A2M5H3</accession>
<dbReference type="InterPro" id="IPR008927">
    <property type="entry name" value="6-PGluconate_DH-like_C_sf"/>
</dbReference>
<dbReference type="PANTHER" id="PTHR40459:SF1">
    <property type="entry name" value="CONSERVED HYPOTHETICAL ALANINE AND LEUCINE RICH PROTEIN"/>
    <property type="match status" value="1"/>
</dbReference>
<dbReference type="RefSeq" id="WP_035131068.1">
    <property type="nucleotide sequence ID" value="NZ_JRLV01000003.1"/>
</dbReference>
<dbReference type="Pfam" id="PF03807">
    <property type="entry name" value="F420_oxidored"/>
    <property type="match status" value="1"/>
</dbReference>
<dbReference type="Proteomes" id="UP000030129">
    <property type="component" value="Unassembled WGS sequence"/>
</dbReference>
<dbReference type="PANTHER" id="PTHR40459">
    <property type="entry name" value="CONSERVED HYPOTHETICAL ALANINE AND LEUCINE RICH PROTEIN"/>
    <property type="match status" value="1"/>
</dbReference>
<dbReference type="AlphaFoldDB" id="A0A0A2M5H3"/>
<proteinExistence type="predicted"/>